<evidence type="ECO:0000256" key="2">
    <source>
        <dbReference type="SAM" id="SignalP"/>
    </source>
</evidence>
<dbReference type="PANTHER" id="PTHR47273:SF4">
    <property type="entry name" value="EXPRESSED PROTEIN"/>
    <property type="match status" value="1"/>
</dbReference>
<dbReference type="Proteomes" id="UP001345219">
    <property type="component" value="Chromosome 1"/>
</dbReference>
<gene>
    <name evidence="3" type="ORF">SAY87_000125</name>
</gene>
<evidence type="ECO:0008006" key="5">
    <source>
        <dbReference type="Google" id="ProtNLM"/>
    </source>
</evidence>
<keyword evidence="2" id="KW-0732">Signal</keyword>
<evidence type="ECO:0000313" key="4">
    <source>
        <dbReference type="Proteomes" id="UP001345219"/>
    </source>
</evidence>
<dbReference type="Pfam" id="PF01190">
    <property type="entry name" value="Pollen_Ole_e_1"/>
    <property type="match status" value="1"/>
</dbReference>
<feature type="chain" id="PRO_5042869863" description="Pollen Ole e 1 allergen and extensin family protein" evidence="2">
    <location>
        <begin position="19"/>
        <end position="324"/>
    </location>
</feature>
<name>A0AAN7GR65_9MYRT</name>
<protein>
    <recommendedName>
        <fullName evidence="5">Pollen Ole e 1 allergen and extensin family protein</fullName>
    </recommendedName>
</protein>
<feature type="signal peptide" evidence="2">
    <location>
        <begin position="1"/>
        <end position="18"/>
    </location>
</feature>
<sequence>MSWFMFILILVGSAAVSASGDAGHDSQKPPSAVIVGSVFCDTCFQQGFSGKTGHFLTGASVAVECRHGPTGRTFRQEAKTNNQGEFSVNLPFSVGKHVRKINSCSVELIGSNQPFCSVASSSLHLQSRRQGTHIFSAGLFTFKPLKQPNTCNGPSVEVNSNKGLIPPPPLKEPTTKPQSAGLLVPLPSLPILPPLPQLPPLPSLPSFPKRPPSLPRKTTIGRNLNSGSNHAHTFSDQKPVDPEFFFPPSTFQQPSFPTYPFQPPPAPLIPLPPIQGRTPTMPPPAMAFPFPPFTFPPFTPFPGIDPPAISSSPSSSYPPVASSP</sequence>
<reference evidence="3 4" key="1">
    <citation type="journal article" date="2023" name="Hortic Res">
        <title>Pangenome of water caltrop reveals structural variations and asymmetric subgenome divergence after allopolyploidization.</title>
        <authorList>
            <person name="Zhang X."/>
            <person name="Chen Y."/>
            <person name="Wang L."/>
            <person name="Yuan Y."/>
            <person name="Fang M."/>
            <person name="Shi L."/>
            <person name="Lu R."/>
            <person name="Comes H.P."/>
            <person name="Ma Y."/>
            <person name="Chen Y."/>
            <person name="Huang G."/>
            <person name="Zhou Y."/>
            <person name="Zheng Z."/>
            <person name="Qiu Y."/>
        </authorList>
    </citation>
    <scope>NUCLEOTIDE SEQUENCE [LARGE SCALE GENOMIC DNA]</scope>
    <source>
        <tissue evidence="3">Roots</tissue>
    </source>
</reference>
<keyword evidence="4" id="KW-1185">Reference proteome</keyword>
<dbReference type="PANTHER" id="PTHR47273">
    <property type="entry name" value="EXPRESSED PROTEIN"/>
    <property type="match status" value="1"/>
</dbReference>
<organism evidence="3 4">
    <name type="scientific">Trapa incisa</name>
    <dbReference type="NCBI Taxonomy" id="236973"/>
    <lineage>
        <taxon>Eukaryota</taxon>
        <taxon>Viridiplantae</taxon>
        <taxon>Streptophyta</taxon>
        <taxon>Embryophyta</taxon>
        <taxon>Tracheophyta</taxon>
        <taxon>Spermatophyta</taxon>
        <taxon>Magnoliopsida</taxon>
        <taxon>eudicotyledons</taxon>
        <taxon>Gunneridae</taxon>
        <taxon>Pentapetalae</taxon>
        <taxon>rosids</taxon>
        <taxon>malvids</taxon>
        <taxon>Myrtales</taxon>
        <taxon>Lythraceae</taxon>
        <taxon>Trapa</taxon>
    </lineage>
</organism>
<comment type="caution">
    <text evidence="3">The sequence shown here is derived from an EMBL/GenBank/DDBJ whole genome shotgun (WGS) entry which is preliminary data.</text>
</comment>
<proteinExistence type="predicted"/>
<evidence type="ECO:0000256" key="1">
    <source>
        <dbReference type="SAM" id="MobiDB-lite"/>
    </source>
</evidence>
<feature type="compositionally biased region" description="Low complexity" evidence="1">
    <location>
        <begin position="306"/>
        <end position="324"/>
    </location>
</feature>
<dbReference type="EMBL" id="JAXIOK010000023">
    <property type="protein sequence ID" value="KAK4742124.1"/>
    <property type="molecule type" value="Genomic_DNA"/>
</dbReference>
<feature type="region of interest" description="Disordered" evidence="1">
    <location>
        <begin position="299"/>
        <end position="324"/>
    </location>
</feature>
<feature type="region of interest" description="Disordered" evidence="1">
    <location>
        <begin position="200"/>
        <end position="237"/>
    </location>
</feature>
<dbReference type="AlphaFoldDB" id="A0AAN7GR65"/>
<evidence type="ECO:0000313" key="3">
    <source>
        <dbReference type="EMBL" id="KAK4742124.1"/>
    </source>
</evidence>
<accession>A0AAN7GR65</accession>
<feature type="compositionally biased region" description="Pro residues" evidence="1">
    <location>
        <begin position="200"/>
        <end position="214"/>
    </location>
</feature>
<feature type="compositionally biased region" description="Polar residues" evidence="1">
    <location>
        <begin position="220"/>
        <end position="232"/>
    </location>
</feature>